<gene>
    <name evidence="1" type="ORF">S03H2_29433</name>
</gene>
<proteinExistence type="predicted"/>
<name>X1HXG5_9ZZZZ</name>
<feature type="non-terminal residue" evidence="1">
    <location>
        <position position="1"/>
    </location>
</feature>
<protein>
    <submittedName>
        <fullName evidence="1">Uncharacterized protein</fullName>
    </submittedName>
</protein>
<organism evidence="1">
    <name type="scientific">marine sediment metagenome</name>
    <dbReference type="NCBI Taxonomy" id="412755"/>
    <lineage>
        <taxon>unclassified sequences</taxon>
        <taxon>metagenomes</taxon>
        <taxon>ecological metagenomes</taxon>
    </lineage>
</organism>
<evidence type="ECO:0000313" key="1">
    <source>
        <dbReference type="EMBL" id="GAH61775.1"/>
    </source>
</evidence>
<sequence length="178" mass="20714">FCKKHIYIKSSKLVTEEEAKTIEQKWKFTHDLAKLKISEKEYDDHKAKLAKKFGFEPIFFDVAWDLLNVRALGLAKSRNFNNLGILYYEMARFLNEEGKDFFHVLQQSKEMELEHLKTMGVKKVEIMCGPGACPSCLKLYKKILAIDEALKIMPVPNKNCTNVLYDNFCRCQINAIVR</sequence>
<dbReference type="EMBL" id="BARU01017768">
    <property type="protein sequence ID" value="GAH61775.1"/>
    <property type="molecule type" value="Genomic_DNA"/>
</dbReference>
<reference evidence="1" key="1">
    <citation type="journal article" date="2014" name="Front. Microbiol.">
        <title>High frequency of phylogenetically diverse reductive dehalogenase-homologous genes in deep subseafloor sedimentary metagenomes.</title>
        <authorList>
            <person name="Kawai M."/>
            <person name="Futagami T."/>
            <person name="Toyoda A."/>
            <person name="Takaki Y."/>
            <person name="Nishi S."/>
            <person name="Hori S."/>
            <person name="Arai W."/>
            <person name="Tsubouchi T."/>
            <person name="Morono Y."/>
            <person name="Uchiyama I."/>
            <person name="Ito T."/>
            <person name="Fujiyama A."/>
            <person name="Inagaki F."/>
            <person name="Takami H."/>
        </authorList>
    </citation>
    <scope>NUCLEOTIDE SEQUENCE</scope>
    <source>
        <strain evidence="1">Expedition CK06-06</strain>
    </source>
</reference>
<comment type="caution">
    <text evidence="1">The sequence shown here is derived from an EMBL/GenBank/DDBJ whole genome shotgun (WGS) entry which is preliminary data.</text>
</comment>
<dbReference type="AlphaFoldDB" id="X1HXG5"/>
<accession>X1HXG5</accession>